<name>A0ABQ8T222_PERAM</name>
<keyword evidence="3" id="KW-1185">Reference proteome</keyword>
<reference evidence="2 3" key="1">
    <citation type="journal article" date="2022" name="Allergy">
        <title>Genome assembly and annotation of Periplaneta americana reveal a comprehensive cockroach allergen profile.</title>
        <authorList>
            <person name="Wang L."/>
            <person name="Xiong Q."/>
            <person name="Saelim N."/>
            <person name="Wang L."/>
            <person name="Nong W."/>
            <person name="Wan A.T."/>
            <person name="Shi M."/>
            <person name="Liu X."/>
            <person name="Cao Q."/>
            <person name="Hui J.H.L."/>
            <person name="Sookrung N."/>
            <person name="Leung T.F."/>
            <person name="Tungtrongchitr A."/>
            <person name="Tsui S.K.W."/>
        </authorList>
    </citation>
    <scope>NUCLEOTIDE SEQUENCE [LARGE SCALE GENOMIC DNA]</scope>
    <source>
        <strain evidence="2">PWHHKU_190912</strain>
    </source>
</reference>
<feature type="domain" description="Reverse transcriptase" evidence="1">
    <location>
        <begin position="1"/>
        <end position="181"/>
    </location>
</feature>
<protein>
    <recommendedName>
        <fullName evidence="1">Reverse transcriptase domain-containing protein</fullName>
    </recommendedName>
</protein>
<organism evidence="2 3">
    <name type="scientific">Periplaneta americana</name>
    <name type="common">American cockroach</name>
    <name type="synonym">Blatta americana</name>
    <dbReference type="NCBI Taxonomy" id="6978"/>
    <lineage>
        <taxon>Eukaryota</taxon>
        <taxon>Metazoa</taxon>
        <taxon>Ecdysozoa</taxon>
        <taxon>Arthropoda</taxon>
        <taxon>Hexapoda</taxon>
        <taxon>Insecta</taxon>
        <taxon>Pterygota</taxon>
        <taxon>Neoptera</taxon>
        <taxon>Polyneoptera</taxon>
        <taxon>Dictyoptera</taxon>
        <taxon>Blattodea</taxon>
        <taxon>Blattoidea</taxon>
        <taxon>Blattidae</taxon>
        <taxon>Blattinae</taxon>
        <taxon>Periplaneta</taxon>
    </lineage>
</organism>
<dbReference type="EMBL" id="JAJSOF020000017">
    <property type="protein sequence ID" value="KAJ4440288.1"/>
    <property type="molecule type" value="Genomic_DNA"/>
</dbReference>
<evidence type="ECO:0000313" key="2">
    <source>
        <dbReference type="EMBL" id="KAJ4440288.1"/>
    </source>
</evidence>
<proteinExistence type="predicted"/>
<dbReference type="InterPro" id="IPR000477">
    <property type="entry name" value="RT_dom"/>
</dbReference>
<dbReference type="Proteomes" id="UP001148838">
    <property type="component" value="Unassembled WGS sequence"/>
</dbReference>
<comment type="caution">
    <text evidence="2">The sequence shown here is derived from an EMBL/GenBank/DDBJ whole genome shotgun (WGS) entry which is preliminary data.</text>
</comment>
<dbReference type="Pfam" id="PF00078">
    <property type="entry name" value="RVT_1"/>
    <property type="match status" value="1"/>
</dbReference>
<accession>A0ABQ8T222</accession>
<evidence type="ECO:0000313" key="3">
    <source>
        <dbReference type="Proteomes" id="UP001148838"/>
    </source>
</evidence>
<sequence length="190" mass="22206">MAKYALLNIHRLERVFDSVSRHVIWQTLKEYGIPPKIINIIKDMYQGSKAQIIHEGNLSESIQTRSGVRQGCILSLTLLLMVLERTMRRVIRKRKRGIQWDINNRLEDLDFADDICLLPQRFRDMEAKVEKLQEEVGNVGLKINSSKTKQMRVNCDHKNKLTVNDIEIEEVDTFLYLGSVVQKQVVRKKM</sequence>
<gene>
    <name evidence="2" type="ORF">ANN_08427</name>
</gene>
<dbReference type="PROSITE" id="PS50878">
    <property type="entry name" value="RT_POL"/>
    <property type="match status" value="1"/>
</dbReference>
<dbReference type="PANTHER" id="PTHR47027:SF25">
    <property type="entry name" value="REVERSE TRANSCRIPTASE DOMAIN-CONTAINING PROTEIN"/>
    <property type="match status" value="1"/>
</dbReference>
<evidence type="ECO:0000259" key="1">
    <source>
        <dbReference type="PROSITE" id="PS50878"/>
    </source>
</evidence>
<dbReference type="PANTHER" id="PTHR47027">
    <property type="entry name" value="REVERSE TRANSCRIPTASE DOMAIN-CONTAINING PROTEIN"/>
    <property type="match status" value="1"/>
</dbReference>